<dbReference type="Proteomes" id="UP000601435">
    <property type="component" value="Unassembled WGS sequence"/>
</dbReference>
<evidence type="ECO:0000313" key="2">
    <source>
        <dbReference type="EMBL" id="CAE7634118.1"/>
    </source>
</evidence>
<evidence type="ECO:0000313" key="3">
    <source>
        <dbReference type="Proteomes" id="UP000601435"/>
    </source>
</evidence>
<keyword evidence="3" id="KW-1185">Reference proteome</keyword>
<organism evidence="2 3">
    <name type="scientific">Symbiodinium necroappetens</name>
    <dbReference type="NCBI Taxonomy" id="1628268"/>
    <lineage>
        <taxon>Eukaryota</taxon>
        <taxon>Sar</taxon>
        <taxon>Alveolata</taxon>
        <taxon>Dinophyceae</taxon>
        <taxon>Suessiales</taxon>
        <taxon>Symbiodiniaceae</taxon>
        <taxon>Symbiodinium</taxon>
    </lineage>
</organism>
<proteinExistence type="predicted"/>
<protein>
    <submittedName>
        <fullName evidence="2">Gar1 protein</fullName>
    </submittedName>
</protein>
<feature type="non-terminal residue" evidence="2">
    <location>
        <position position="1"/>
    </location>
</feature>
<sequence length="255" mass="27727">VRARLRSQPSRPRGRRLKDRSKRFGKNLVGLFNQKRPAKHGESWSPIPHSSSEEALSPGGGNDNDASVGETPPQSAFVVESGDRTLRAMAGKHARDFVPERLPWQILCRMTRVCQLTWAMCGVMVLLKELGLVQVDFQQGSARALAAEPLVLEEVRLDWPNGTLFLPAMLHCPASSVEPLLLASPTSLYLGSHLPQAEAVPVQFEFLAAVRLPQGATWLSTGEGRGHTGLERLALLAPGKSGLRFPADQGVCVCV</sequence>
<dbReference type="AlphaFoldDB" id="A0A812VJN4"/>
<accession>A0A812VJN4</accession>
<feature type="region of interest" description="Disordered" evidence="1">
    <location>
        <begin position="1"/>
        <end position="74"/>
    </location>
</feature>
<gene>
    <name evidence="2" type="primary">Gar1</name>
    <name evidence="2" type="ORF">SNEC2469_LOCUS17880</name>
</gene>
<evidence type="ECO:0000256" key="1">
    <source>
        <dbReference type="SAM" id="MobiDB-lite"/>
    </source>
</evidence>
<dbReference type="OrthoDB" id="425352at2759"/>
<feature type="compositionally biased region" description="Basic residues" evidence="1">
    <location>
        <begin position="12"/>
        <end position="25"/>
    </location>
</feature>
<reference evidence="2" key="1">
    <citation type="submission" date="2021-02" db="EMBL/GenBank/DDBJ databases">
        <authorList>
            <person name="Dougan E. K."/>
            <person name="Rhodes N."/>
            <person name="Thang M."/>
            <person name="Chan C."/>
        </authorList>
    </citation>
    <scope>NUCLEOTIDE SEQUENCE</scope>
</reference>
<comment type="caution">
    <text evidence="2">The sequence shown here is derived from an EMBL/GenBank/DDBJ whole genome shotgun (WGS) entry which is preliminary data.</text>
</comment>
<name>A0A812VJN4_9DINO</name>
<dbReference type="EMBL" id="CAJNJA010029781">
    <property type="protein sequence ID" value="CAE7634118.1"/>
    <property type="molecule type" value="Genomic_DNA"/>
</dbReference>